<feature type="region of interest" description="Disordered" evidence="12">
    <location>
        <begin position="569"/>
        <end position="636"/>
    </location>
</feature>
<dbReference type="Pfam" id="PF13771">
    <property type="entry name" value="zf-HC5HC2H"/>
    <property type="match status" value="1"/>
</dbReference>
<gene>
    <name evidence="16" type="ORF">CcaverHIS019_0101120</name>
</gene>
<dbReference type="InterPro" id="IPR001645">
    <property type="entry name" value="Folylpolyglutamate_synth"/>
</dbReference>
<keyword evidence="10" id="KW-0460">Magnesium</keyword>
<dbReference type="EC" id="1.14.11.66" evidence="3"/>
<dbReference type="InterPro" id="IPR036565">
    <property type="entry name" value="Mur-like_cat_sf"/>
</dbReference>
<dbReference type="PANTHER" id="PTHR10694">
    <property type="entry name" value="LYSINE-SPECIFIC DEMETHYLASE"/>
    <property type="match status" value="1"/>
</dbReference>
<dbReference type="Gene3D" id="3.30.40.10">
    <property type="entry name" value="Zinc/RING finger domain, C3HC4 (zinc finger)"/>
    <property type="match status" value="1"/>
</dbReference>
<dbReference type="Gene3D" id="3.90.190.20">
    <property type="entry name" value="Mur ligase, C-terminal domain"/>
    <property type="match status" value="1"/>
</dbReference>
<evidence type="ECO:0000256" key="6">
    <source>
        <dbReference type="ARBA" id="ARBA00022741"/>
    </source>
</evidence>
<feature type="compositionally biased region" description="Polar residues" evidence="12">
    <location>
        <begin position="279"/>
        <end position="292"/>
    </location>
</feature>
<dbReference type="Pfam" id="PF02373">
    <property type="entry name" value="JmjC"/>
    <property type="match status" value="1"/>
</dbReference>
<keyword evidence="4" id="KW-0436">Ligase</keyword>
<comment type="similarity">
    <text evidence="2">Belongs to the JHDM3 histone demethylase family.</text>
</comment>
<evidence type="ECO:0000256" key="10">
    <source>
        <dbReference type="ARBA" id="ARBA00022842"/>
    </source>
</evidence>
<feature type="domain" description="PHD-type" evidence="15">
    <location>
        <begin position="671"/>
        <end position="810"/>
    </location>
</feature>
<dbReference type="Proteomes" id="UP001233271">
    <property type="component" value="Chromosome 1"/>
</dbReference>
<dbReference type="PANTHER" id="PTHR10694:SF7">
    <property type="entry name" value="[HISTONE H3]-TRIMETHYL-L-LYSINE(9) DEMETHYLASE"/>
    <property type="match status" value="1"/>
</dbReference>
<dbReference type="InterPro" id="IPR034732">
    <property type="entry name" value="EPHD"/>
</dbReference>
<comment type="catalytic activity">
    <reaction evidence="11">
        <text>N(6),N(6),N(6)-trimethyl-L-lysyl(9)-[histone H3] + 2 2-oxoglutarate + 2 O2 = N(6)-methyl-L-lysyl(9)-[histone H3] + 2 formaldehyde + 2 succinate + 2 CO2</text>
        <dbReference type="Rhea" id="RHEA:60200"/>
        <dbReference type="Rhea" id="RHEA-COMP:15538"/>
        <dbReference type="Rhea" id="RHEA-COMP:15542"/>
        <dbReference type="ChEBI" id="CHEBI:15379"/>
        <dbReference type="ChEBI" id="CHEBI:16526"/>
        <dbReference type="ChEBI" id="CHEBI:16810"/>
        <dbReference type="ChEBI" id="CHEBI:16842"/>
        <dbReference type="ChEBI" id="CHEBI:30031"/>
        <dbReference type="ChEBI" id="CHEBI:61929"/>
        <dbReference type="ChEBI" id="CHEBI:61961"/>
        <dbReference type="EC" id="1.14.11.66"/>
    </reaction>
</comment>
<dbReference type="SUPFAM" id="SSF51197">
    <property type="entry name" value="Clavaminate synthase-like"/>
    <property type="match status" value="1"/>
</dbReference>
<dbReference type="GO" id="GO:0051864">
    <property type="term" value="F:histone H3K36 demethylase activity"/>
    <property type="evidence" value="ECO:0007669"/>
    <property type="project" value="TreeGrafter"/>
</dbReference>
<dbReference type="GO" id="GO:0140684">
    <property type="term" value="F:histone H3K9me2/H3K9me3 demethylase activity"/>
    <property type="evidence" value="ECO:0007669"/>
    <property type="project" value="UniProtKB-EC"/>
</dbReference>
<evidence type="ECO:0000256" key="3">
    <source>
        <dbReference type="ARBA" id="ARBA00012900"/>
    </source>
</evidence>
<feature type="compositionally biased region" description="Basic and acidic residues" evidence="12">
    <location>
        <begin position="256"/>
        <end position="270"/>
    </location>
</feature>
<dbReference type="NCBIfam" id="TIGR01499">
    <property type="entry name" value="folC"/>
    <property type="match status" value="1"/>
</dbReference>
<feature type="compositionally biased region" description="Pro residues" evidence="12">
    <location>
        <begin position="1137"/>
        <end position="1153"/>
    </location>
</feature>
<organism evidence="16 17">
    <name type="scientific">Cutaneotrichosporon cavernicola</name>
    <dbReference type="NCBI Taxonomy" id="279322"/>
    <lineage>
        <taxon>Eukaryota</taxon>
        <taxon>Fungi</taxon>
        <taxon>Dikarya</taxon>
        <taxon>Basidiomycota</taxon>
        <taxon>Agaricomycotina</taxon>
        <taxon>Tremellomycetes</taxon>
        <taxon>Trichosporonales</taxon>
        <taxon>Trichosporonaceae</taxon>
        <taxon>Cutaneotrichosporon</taxon>
    </lineage>
</organism>
<dbReference type="InterPro" id="IPR018109">
    <property type="entry name" value="Folylpolyglutamate_synth_CS"/>
</dbReference>
<dbReference type="GO" id="GO:0005524">
    <property type="term" value="F:ATP binding"/>
    <property type="evidence" value="ECO:0007669"/>
    <property type="project" value="UniProtKB-KW"/>
</dbReference>
<sequence>MSVVGEAPPGAGPASAVEPASSSLTPSSTPVEPSASTTPHPPSSPSAPPPRASRRAQRSTRPTTGSAPPPPAISDVARPAYFFPLNNNSTKSMECEPEPIPDDLIVMPEDDPGALAGIPVFKPTYDEFKDFDVYMERVAPWGQRSSIVKIIPPKEWVDAVNLISPREMSELQIRSPIEQQMLGKNGVFVQRNIERNRNRPLSVQEWFKKCSHDDFLTPDPRQGDRTVDRDSKDARAWQRERVATIKAEKLAKREAALKRKQERDAKKAEEQAAADCANPDSSSFRTPPGSQNSDDDVPELEDASHTSNSDGEPIATPELSSPAKRNSRREPESKLSPVDPFYETADFKKNWLPAGATQDDFTVSGCANIEKKFWKSIGMARSSWYGADLAGSLFADPQTPWNVAHLPNLLQRIKDRLPGVNTPYLYFGMWRAAFSWHVEDMDLFSINYIHFGAPKFWYAVPQADADRFETVTRSYFSNDANGCDQFMRHKSCTLSPTKLAQEGIRVNKLVHFQNEFVITFPRGYHAGFNMGFNCAESVNFALPYWLEIGKKAKACTCVNFSVRIDVDRLLHSPSPTPDAEAKIEEVPKRPRKRKSTDAPTPRQPRARRRRTENSSARPSVAPSEESPVRVKVEEPAPPPKLPVIRLRIPQQFLELSKQDKPKSSIIRETPKPPCVLCPSLAMDDLAPVYQPSDAIRALSATPGVNAHVSCAIAVPEAYTEDVDVGDGSTATYIRGLDDIGKDRWKLKCAHCVDKRSATTGTKIQCTKGKCVRAYHIPCARNNPQVSYWAGERLVNGVPSFGVELLCPTHNPAVVEMKKRMAQDELRRKVLELRAGATIKIKASGGSYEAILVSVNEAHSTVLVQVADGTRRPMPWTALDFHARQPRMLENEYAGPPKRSRKEQQHPPTPVSVSPVAQIRGHQASVSPVSQIRAHPLPTPAMTHAPFMPHPHSPVAHTRPQSHSPVAHPRLHSHSPVAHTRASHHSVSPVAHPRVINHGYAEPPPHVLHQPHYVPRSPAHFYPQGPTYAPVPNTMLVDSKGGRVPPHMGYPPGGYHHCAPGPGNYGPGPAMVEHARGAHPYLAYPPRMPIPAPGRVMAQSYGARPLLHAPPPPHLMTSAPMGHQAQSNGAPGGWNRGYPPPNSSPAAPPPPALPPIASGGVGKIDLGLDRMRELMRGLPPMTVPAVHLAGTNGKGSVSALLESCFRAAGFRTARYNSPHLLEARDAVRINGLPPSREQYAEAQAQVERTAKERKLEPTTFEVATAAFFYLASTVQPPVDVMIVECGMGGARDATNVMPDQIILASGLTSVGLDHTDRLGNTIADIAREKASILVQGAVLVTSPNLHPEATSVAHAIAAERGAHFVQAAPSAMLAPQGALSLVPFREPAPSQIRTPLAGTAAKHLDTSLSLGGAHQLDNLSLALTLLDVMRHDRRAVSIQPRLSQITEAHMVAGVANTRWEGRCSWLAWRDGDVTVPILADGAHNADSAATLRAYIDGLNLPNRPRTFVLSLSANPGKTPQSVLAPLLRPGDRVALVDFTTPVDGMPWIRPADKSAVRAAAEALQAGEIVDIPGAGPQAVANALRWAQGDWNARGPGLTVVCGSLYLVADVYRLIGA</sequence>
<proteinExistence type="inferred from homology"/>
<dbReference type="Gene3D" id="2.60.120.650">
    <property type="entry name" value="Cupin"/>
    <property type="match status" value="2"/>
</dbReference>
<dbReference type="SMART" id="SM00558">
    <property type="entry name" value="JmjC"/>
    <property type="match status" value="1"/>
</dbReference>
<keyword evidence="7" id="KW-0863">Zinc-finger</keyword>
<feature type="region of interest" description="Disordered" evidence="12">
    <location>
        <begin position="256"/>
        <end position="339"/>
    </location>
</feature>
<dbReference type="CDD" id="cd15571">
    <property type="entry name" value="ePHD"/>
    <property type="match status" value="1"/>
</dbReference>
<name>A0AA48KWQ2_9TREE</name>
<feature type="compositionally biased region" description="Low complexity" evidence="12">
    <location>
        <begin position="1"/>
        <end position="38"/>
    </location>
</feature>
<dbReference type="GO" id="GO:0008270">
    <property type="term" value="F:zinc ion binding"/>
    <property type="evidence" value="ECO:0007669"/>
    <property type="project" value="UniProtKB-KW"/>
</dbReference>
<keyword evidence="8" id="KW-0862">Zinc</keyword>
<evidence type="ECO:0000313" key="17">
    <source>
        <dbReference type="Proteomes" id="UP001233271"/>
    </source>
</evidence>
<evidence type="ECO:0000256" key="12">
    <source>
        <dbReference type="SAM" id="MobiDB-lite"/>
    </source>
</evidence>
<evidence type="ECO:0000256" key="7">
    <source>
        <dbReference type="ARBA" id="ARBA00022771"/>
    </source>
</evidence>
<evidence type="ECO:0000256" key="2">
    <source>
        <dbReference type="ARBA" id="ARBA00009711"/>
    </source>
</evidence>
<keyword evidence="9" id="KW-0067">ATP-binding</keyword>
<evidence type="ECO:0000256" key="1">
    <source>
        <dbReference type="ARBA" id="ARBA00008276"/>
    </source>
</evidence>
<keyword evidence="5" id="KW-0479">Metal-binding</keyword>
<feature type="region of interest" description="Disordered" evidence="12">
    <location>
        <begin position="1103"/>
        <end position="1157"/>
    </location>
</feature>
<reference evidence="16" key="1">
    <citation type="journal article" date="2023" name="BMC Genomics">
        <title>Chromosome-level genome assemblies of Cutaneotrichosporon spp. (Trichosporonales, Basidiomycota) reveal imbalanced evolution between nucleotide sequences and chromosome synteny.</title>
        <authorList>
            <person name="Kobayashi Y."/>
            <person name="Kayamori A."/>
            <person name="Aoki K."/>
            <person name="Shiwa Y."/>
            <person name="Matsutani M."/>
            <person name="Fujita N."/>
            <person name="Sugita T."/>
            <person name="Iwasaki W."/>
            <person name="Tanaka N."/>
            <person name="Takashima M."/>
        </authorList>
    </citation>
    <scope>NUCLEOTIDE SEQUENCE</scope>
    <source>
        <strain evidence="16">HIS019</strain>
    </source>
</reference>
<dbReference type="GO" id="GO:0010468">
    <property type="term" value="P:regulation of gene expression"/>
    <property type="evidence" value="ECO:0007669"/>
    <property type="project" value="TreeGrafter"/>
</dbReference>
<feature type="region of interest" description="Disordered" evidence="12">
    <location>
        <begin position="891"/>
        <end position="971"/>
    </location>
</feature>
<evidence type="ECO:0000259" key="15">
    <source>
        <dbReference type="PROSITE" id="PS51805"/>
    </source>
</evidence>
<dbReference type="GeneID" id="85491265"/>
<evidence type="ECO:0000259" key="13">
    <source>
        <dbReference type="PROSITE" id="PS51183"/>
    </source>
</evidence>
<dbReference type="GO" id="GO:0005634">
    <property type="term" value="C:nucleus"/>
    <property type="evidence" value="ECO:0007669"/>
    <property type="project" value="TreeGrafter"/>
</dbReference>
<dbReference type="InterPro" id="IPR003347">
    <property type="entry name" value="JmjC_dom"/>
</dbReference>
<evidence type="ECO:0000259" key="14">
    <source>
        <dbReference type="PROSITE" id="PS51184"/>
    </source>
</evidence>
<dbReference type="SMART" id="SM00545">
    <property type="entry name" value="JmjN"/>
    <property type="match status" value="1"/>
</dbReference>
<evidence type="ECO:0000256" key="4">
    <source>
        <dbReference type="ARBA" id="ARBA00022598"/>
    </source>
</evidence>
<feature type="domain" description="JmjN" evidence="13">
    <location>
        <begin position="118"/>
        <end position="159"/>
    </location>
</feature>
<dbReference type="InterPro" id="IPR036615">
    <property type="entry name" value="Mur_ligase_C_dom_sf"/>
</dbReference>
<dbReference type="InterPro" id="IPR013083">
    <property type="entry name" value="Znf_RING/FYVE/PHD"/>
</dbReference>
<evidence type="ECO:0000256" key="5">
    <source>
        <dbReference type="ARBA" id="ARBA00022723"/>
    </source>
</evidence>
<feature type="compositionally biased region" description="Pro residues" evidence="12">
    <location>
        <begin position="39"/>
        <end position="51"/>
    </location>
</feature>
<accession>A0AA48KWQ2</accession>
<dbReference type="KEGG" id="ccac:CcaHIS019_0101120"/>
<dbReference type="EMBL" id="AP028212">
    <property type="protein sequence ID" value="BEI87394.1"/>
    <property type="molecule type" value="Genomic_DNA"/>
</dbReference>
<dbReference type="Gene3D" id="3.40.1190.10">
    <property type="entry name" value="Mur-like, catalytic domain"/>
    <property type="match status" value="1"/>
</dbReference>
<dbReference type="GO" id="GO:0000785">
    <property type="term" value="C:chromatin"/>
    <property type="evidence" value="ECO:0007669"/>
    <property type="project" value="TreeGrafter"/>
</dbReference>
<dbReference type="SUPFAM" id="SSF53623">
    <property type="entry name" value="MurD-like peptide ligases, catalytic domain"/>
    <property type="match status" value="1"/>
</dbReference>
<dbReference type="PROSITE" id="PS51183">
    <property type="entry name" value="JMJN"/>
    <property type="match status" value="1"/>
</dbReference>
<evidence type="ECO:0000256" key="8">
    <source>
        <dbReference type="ARBA" id="ARBA00022833"/>
    </source>
</evidence>
<evidence type="ECO:0000256" key="11">
    <source>
        <dbReference type="ARBA" id="ARBA00049349"/>
    </source>
</evidence>
<feature type="region of interest" description="Disordered" evidence="12">
    <location>
        <begin position="215"/>
        <end position="235"/>
    </location>
</feature>
<evidence type="ECO:0000256" key="9">
    <source>
        <dbReference type="ARBA" id="ARBA00022840"/>
    </source>
</evidence>
<dbReference type="PROSITE" id="PS51805">
    <property type="entry name" value="EPHD"/>
    <property type="match status" value="1"/>
</dbReference>
<feature type="domain" description="JmjC" evidence="14">
    <location>
        <begin position="395"/>
        <end position="557"/>
    </location>
</feature>
<keyword evidence="6" id="KW-0547">Nucleotide-binding</keyword>
<dbReference type="PROSITE" id="PS51184">
    <property type="entry name" value="JMJC"/>
    <property type="match status" value="1"/>
</dbReference>
<dbReference type="RefSeq" id="XP_060452660.1">
    <property type="nucleotide sequence ID" value="XM_060596701.1"/>
</dbReference>
<dbReference type="SUPFAM" id="SSF53244">
    <property type="entry name" value="MurD-like peptide ligases, peptide-binding domain"/>
    <property type="match status" value="1"/>
</dbReference>
<feature type="compositionally biased region" description="Basic and acidic residues" evidence="12">
    <location>
        <begin position="579"/>
        <end position="588"/>
    </location>
</feature>
<dbReference type="InterPro" id="IPR003349">
    <property type="entry name" value="JmjN"/>
</dbReference>
<dbReference type="PROSITE" id="PS01012">
    <property type="entry name" value="FOLYLPOLYGLU_SYNT_2"/>
    <property type="match status" value="1"/>
</dbReference>
<feature type="region of interest" description="Disordered" evidence="12">
    <location>
        <begin position="1"/>
        <end position="75"/>
    </location>
</feature>
<dbReference type="Pfam" id="PF02375">
    <property type="entry name" value="JmjN"/>
    <property type="match status" value="1"/>
</dbReference>
<evidence type="ECO:0000313" key="16">
    <source>
        <dbReference type="EMBL" id="BEI87394.1"/>
    </source>
</evidence>
<keyword evidence="17" id="KW-1185">Reference proteome</keyword>
<dbReference type="GO" id="GO:0004326">
    <property type="term" value="F:tetrahydrofolylpolyglutamate synthase activity"/>
    <property type="evidence" value="ECO:0007669"/>
    <property type="project" value="InterPro"/>
</dbReference>
<protein>
    <recommendedName>
        <fullName evidence="3">[histone H3]-trimethyl-L-lysine(9) demethylase</fullName>
        <ecNumber evidence="3">1.14.11.66</ecNumber>
    </recommendedName>
</protein>
<comment type="similarity">
    <text evidence="1">Belongs to the folylpolyglutamate synthase family.</text>
</comment>